<keyword evidence="2" id="KW-1185">Reference proteome</keyword>
<reference evidence="2" key="1">
    <citation type="submission" date="2015-12" db="EMBL/GenBank/DDBJ databases">
        <title>Update maize B73 reference genome by single molecule sequencing technologies.</title>
        <authorList>
            <consortium name="Maize Genome Sequencing Project"/>
            <person name="Ware D."/>
        </authorList>
    </citation>
    <scope>NUCLEOTIDE SEQUENCE [LARGE SCALE GENOMIC DNA]</scope>
    <source>
        <strain evidence="2">cv. B73</strain>
    </source>
</reference>
<protein>
    <submittedName>
        <fullName evidence="1">Uncharacterized protein</fullName>
    </submittedName>
</protein>
<evidence type="ECO:0000313" key="2">
    <source>
        <dbReference type="Proteomes" id="UP000007305"/>
    </source>
</evidence>
<name>A0A804MVY7_MAIZE</name>
<sequence length="95" mass="10260">MLHEEVVEAVFDVVGELPHVLHPQLALFIRRSLVPGHVGEEGLHGNQLASEPLHLAAHSREAPVLIAEQSLQLRHNGLQGSGCCARKSALHCIPS</sequence>
<evidence type="ECO:0000313" key="1">
    <source>
        <dbReference type="EnsemblPlants" id="Zm00001eb115760_P001"/>
    </source>
</evidence>
<dbReference type="AlphaFoldDB" id="A0A804MVY7"/>
<dbReference type="EnsemblPlants" id="Zm00001eb115760_T001">
    <property type="protein sequence ID" value="Zm00001eb115760_P001"/>
    <property type="gene ID" value="Zm00001eb115760"/>
</dbReference>
<dbReference type="FunCoup" id="A0A804MVY7">
    <property type="interactions" value="473"/>
</dbReference>
<dbReference type="Proteomes" id="UP000007305">
    <property type="component" value="Chromosome 2"/>
</dbReference>
<dbReference type="InParanoid" id="A0A804MVY7"/>
<proteinExistence type="predicted"/>
<accession>A0A804MVY7</accession>
<dbReference type="Gramene" id="Zm00001eb115760_T001">
    <property type="protein sequence ID" value="Zm00001eb115760_P001"/>
    <property type="gene ID" value="Zm00001eb115760"/>
</dbReference>
<reference evidence="1" key="2">
    <citation type="submission" date="2019-07" db="EMBL/GenBank/DDBJ databases">
        <authorList>
            <person name="Seetharam A."/>
            <person name="Woodhouse M."/>
            <person name="Cannon E."/>
        </authorList>
    </citation>
    <scope>NUCLEOTIDE SEQUENCE [LARGE SCALE GENOMIC DNA]</scope>
    <source>
        <strain evidence="1">cv. B73</strain>
    </source>
</reference>
<reference evidence="1" key="3">
    <citation type="submission" date="2021-05" db="UniProtKB">
        <authorList>
            <consortium name="EnsemblPlants"/>
        </authorList>
    </citation>
    <scope>IDENTIFICATION</scope>
    <source>
        <strain evidence="1">cv. B73</strain>
    </source>
</reference>
<organism evidence="1 2">
    <name type="scientific">Zea mays</name>
    <name type="common">Maize</name>
    <dbReference type="NCBI Taxonomy" id="4577"/>
    <lineage>
        <taxon>Eukaryota</taxon>
        <taxon>Viridiplantae</taxon>
        <taxon>Streptophyta</taxon>
        <taxon>Embryophyta</taxon>
        <taxon>Tracheophyta</taxon>
        <taxon>Spermatophyta</taxon>
        <taxon>Magnoliopsida</taxon>
        <taxon>Liliopsida</taxon>
        <taxon>Poales</taxon>
        <taxon>Poaceae</taxon>
        <taxon>PACMAD clade</taxon>
        <taxon>Panicoideae</taxon>
        <taxon>Andropogonodae</taxon>
        <taxon>Andropogoneae</taxon>
        <taxon>Tripsacinae</taxon>
        <taxon>Zea</taxon>
    </lineage>
</organism>